<evidence type="ECO:0000313" key="1">
    <source>
        <dbReference type="EMBL" id="RPB21345.1"/>
    </source>
</evidence>
<organism evidence="1 2">
    <name type="scientific">Terfezia boudieri ATCC MYA-4762</name>
    <dbReference type="NCBI Taxonomy" id="1051890"/>
    <lineage>
        <taxon>Eukaryota</taxon>
        <taxon>Fungi</taxon>
        <taxon>Dikarya</taxon>
        <taxon>Ascomycota</taxon>
        <taxon>Pezizomycotina</taxon>
        <taxon>Pezizomycetes</taxon>
        <taxon>Pezizales</taxon>
        <taxon>Pezizaceae</taxon>
        <taxon>Terfezia</taxon>
    </lineage>
</organism>
<proteinExistence type="predicted"/>
<dbReference type="EMBL" id="ML121560">
    <property type="protein sequence ID" value="RPB21345.1"/>
    <property type="molecule type" value="Genomic_DNA"/>
</dbReference>
<accession>A0A3N4LTK8</accession>
<reference evidence="1 2" key="1">
    <citation type="journal article" date="2018" name="Nat. Ecol. Evol.">
        <title>Pezizomycetes genomes reveal the molecular basis of ectomycorrhizal truffle lifestyle.</title>
        <authorList>
            <person name="Murat C."/>
            <person name="Payen T."/>
            <person name="Noel B."/>
            <person name="Kuo A."/>
            <person name="Morin E."/>
            <person name="Chen J."/>
            <person name="Kohler A."/>
            <person name="Krizsan K."/>
            <person name="Balestrini R."/>
            <person name="Da Silva C."/>
            <person name="Montanini B."/>
            <person name="Hainaut M."/>
            <person name="Levati E."/>
            <person name="Barry K.W."/>
            <person name="Belfiori B."/>
            <person name="Cichocki N."/>
            <person name="Clum A."/>
            <person name="Dockter R.B."/>
            <person name="Fauchery L."/>
            <person name="Guy J."/>
            <person name="Iotti M."/>
            <person name="Le Tacon F."/>
            <person name="Lindquist E.A."/>
            <person name="Lipzen A."/>
            <person name="Malagnac F."/>
            <person name="Mello A."/>
            <person name="Molinier V."/>
            <person name="Miyauchi S."/>
            <person name="Poulain J."/>
            <person name="Riccioni C."/>
            <person name="Rubini A."/>
            <person name="Sitrit Y."/>
            <person name="Splivallo R."/>
            <person name="Traeger S."/>
            <person name="Wang M."/>
            <person name="Zifcakova L."/>
            <person name="Wipf D."/>
            <person name="Zambonelli A."/>
            <person name="Paolocci F."/>
            <person name="Nowrousian M."/>
            <person name="Ottonello S."/>
            <person name="Baldrian P."/>
            <person name="Spatafora J.W."/>
            <person name="Henrissat B."/>
            <person name="Nagy L.G."/>
            <person name="Aury J.M."/>
            <person name="Wincker P."/>
            <person name="Grigoriev I.V."/>
            <person name="Bonfante P."/>
            <person name="Martin F.M."/>
        </authorList>
    </citation>
    <scope>NUCLEOTIDE SEQUENCE [LARGE SCALE GENOMIC DNA]</scope>
    <source>
        <strain evidence="1 2">ATCC MYA-4762</strain>
    </source>
</reference>
<dbReference type="OrthoDB" id="4062651at2759"/>
<name>A0A3N4LTK8_9PEZI</name>
<sequence length="300" mass="34364">MAESGTINAHECLDLVDTYIEIEKYFYRHNAEARKCKCLQFWGLLPATVGFTTKSNSCFRENMVKVDIFSWSGVETLVRRMNTSLVESILDCDCTACQWLHFLENIKTVERRARVISDMELFSAKGVSPTGNEPPKSLRECGSKAVLFAMLCYLGTPFMIYFDIWENSSRDPGKIGLMRFRLDKRLVFECFLRLYELQEIAEGGFSGSANQKHTLINERTNKFIEAFQQVERQFQPLQLSPRIQSLTVPNGTVFPFHDFRYQQHGGQAGIYVIKVLGEFREGLMKGHSTDVQSLLSIFAI</sequence>
<dbReference type="InParanoid" id="A0A3N4LTK8"/>
<dbReference type="Proteomes" id="UP000267821">
    <property type="component" value="Unassembled WGS sequence"/>
</dbReference>
<evidence type="ECO:0000313" key="2">
    <source>
        <dbReference type="Proteomes" id="UP000267821"/>
    </source>
</evidence>
<protein>
    <submittedName>
        <fullName evidence="1">Uncharacterized protein</fullName>
    </submittedName>
</protein>
<dbReference type="AlphaFoldDB" id="A0A3N4LTK8"/>
<keyword evidence="2" id="KW-1185">Reference proteome</keyword>
<gene>
    <name evidence="1" type="ORF">L211DRAFT_443576</name>
</gene>